<comment type="subcellular location">
    <subcellularLocation>
        <location evidence="10">Cytoplasm</location>
    </subcellularLocation>
</comment>
<comment type="caution">
    <text evidence="12">The sequence shown here is derived from an EMBL/GenBank/DDBJ whole genome shotgun (WGS) entry which is preliminary data.</text>
</comment>
<dbReference type="Gene3D" id="3.30.1020.10">
    <property type="entry name" value="Antioxidant, Horf6, Chain A, domain2"/>
    <property type="match status" value="1"/>
</dbReference>
<keyword evidence="5 10" id="KW-0560">Oxidoreductase</keyword>
<keyword evidence="3 10" id="KW-0575">Peroxidase</keyword>
<comment type="similarity">
    <text evidence="1">Belongs to the peroxiredoxin family. AhpC/Prx1 subfamily.</text>
</comment>
<dbReference type="Gene3D" id="3.40.30.10">
    <property type="entry name" value="Glutaredoxin"/>
    <property type="match status" value="1"/>
</dbReference>
<evidence type="ECO:0000313" key="12">
    <source>
        <dbReference type="EMBL" id="SIS45769.1"/>
    </source>
</evidence>
<comment type="catalytic activity">
    <reaction evidence="10">
        <text>a hydroperoxide + [thioredoxin]-dithiol = an alcohol + [thioredoxin]-disulfide + H2O</text>
        <dbReference type="Rhea" id="RHEA:62620"/>
        <dbReference type="Rhea" id="RHEA-COMP:10698"/>
        <dbReference type="Rhea" id="RHEA-COMP:10700"/>
        <dbReference type="ChEBI" id="CHEBI:15377"/>
        <dbReference type="ChEBI" id="CHEBI:29950"/>
        <dbReference type="ChEBI" id="CHEBI:30879"/>
        <dbReference type="ChEBI" id="CHEBI:35924"/>
        <dbReference type="ChEBI" id="CHEBI:50058"/>
        <dbReference type="EC" id="1.11.1.24"/>
    </reaction>
</comment>
<feature type="binding site" evidence="10">
    <location>
        <position position="135"/>
    </location>
    <ligand>
        <name>substrate</name>
    </ligand>
</feature>
<dbReference type="InterPro" id="IPR019479">
    <property type="entry name" value="Peroxiredoxin_C"/>
</dbReference>
<reference evidence="12 13" key="1">
    <citation type="submission" date="2017-01" db="EMBL/GenBank/DDBJ databases">
        <authorList>
            <person name="Varghese N."/>
            <person name="Submissions S."/>
        </authorList>
    </citation>
    <scope>NUCLEOTIDE SEQUENCE [LARGE SCALE GENOMIC DNA]</scope>
    <source>
        <strain evidence="12 13">DSM 22782</strain>
    </source>
</reference>
<evidence type="ECO:0000313" key="13">
    <source>
        <dbReference type="Proteomes" id="UP000199777"/>
    </source>
</evidence>
<dbReference type="InterPro" id="IPR022915">
    <property type="entry name" value="Peroxiredoxin_TDXH"/>
</dbReference>
<organism evidence="12 13">
    <name type="scientific">Salimicrobium salexigens</name>
    <dbReference type="NCBI Taxonomy" id="908941"/>
    <lineage>
        <taxon>Bacteria</taxon>
        <taxon>Bacillati</taxon>
        <taxon>Bacillota</taxon>
        <taxon>Bacilli</taxon>
        <taxon>Bacillales</taxon>
        <taxon>Bacillaceae</taxon>
        <taxon>Salimicrobium</taxon>
    </lineage>
</organism>
<evidence type="ECO:0000256" key="6">
    <source>
        <dbReference type="ARBA" id="ARBA00023157"/>
    </source>
</evidence>
<evidence type="ECO:0000259" key="11">
    <source>
        <dbReference type="PROSITE" id="PS51352"/>
    </source>
</evidence>
<dbReference type="InterPro" id="IPR050217">
    <property type="entry name" value="Peroxiredoxin"/>
</dbReference>
<evidence type="ECO:0000256" key="7">
    <source>
        <dbReference type="ARBA" id="ARBA00023284"/>
    </source>
</evidence>
<keyword evidence="7 10" id="KW-0676">Redox-active center</keyword>
<keyword evidence="6 10" id="KW-1015">Disulfide bond</keyword>
<keyword evidence="4 10" id="KW-0049">Antioxidant</keyword>
<accession>A0ABY1KPD2</accession>
<dbReference type="PANTHER" id="PTHR10681">
    <property type="entry name" value="THIOREDOXIN PEROXIDASE"/>
    <property type="match status" value="1"/>
</dbReference>
<protein>
    <recommendedName>
        <fullName evidence="10">Peroxiredoxin</fullName>
        <ecNumber evidence="10">1.11.1.24</ecNumber>
    </recommendedName>
    <alternativeName>
        <fullName evidence="10">Thioredoxin peroxidase</fullName>
    </alternativeName>
    <alternativeName>
        <fullName evidence="10">Thioredoxin-dependent peroxiredoxin</fullName>
    </alternativeName>
</protein>
<evidence type="ECO:0000256" key="1">
    <source>
        <dbReference type="ARBA" id="ARBA00009796"/>
    </source>
</evidence>
<comment type="function">
    <text evidence="9 10">Thiol-specific peroxidase that catalyzes the reduction of hydrogen peroxide and organic hydroperoxides to water and alcohols, respectively. Plays a role in cell protection against oxidative stress by detoxifying peroxides.</text>
</comment>
<dbReference type="PANTHER" id="PTHR10681:SF128">
    <property type="entry name" value="THIOREDOXIN-DEPENDENT PEROXIDE REDUCTASE, MITOCHONDRIAL"/>
    <property type="match status" value="1"/>
</dbReference>
<feature type="disulfide bond" description="Interchain (with Cys-58); in linked form" evidence="10">
    <location>
        <position position="218"/>
    </location>
</feature>
<evidence type="ECO:0000256" key="8">
    <source>
        <dbReference type="ARBA" id="ARBA00025719"/>
    </source>
</evidence>
<evidence type="ECO:0000256" key="3">
    <source>
        <dbReference type="ARBA" id="ARBA00022559"/>
    </source>
</evidence>
<name>A0ABY1KPD2_9BACI</name>
<feature type="disulfide bond" description="Alternate" evidence="10">
    <location>
        <begin position="212"/>
        <end position="218"/>
    </location>
</feature>
<evidence type="ECO:0000256" key="5">
    <source>
        <dbReference type="ARBA" id="ARBA00023002"/>
    </source>
</evidence>
<evidence type="ECO:0000256" key="9">
    <source>
        <dbReference type="ARBA" id="ARBA00037420"/>
    </source>
</evidence>
<dbReference type="SUPFAM" id="SSF52833">
    <property type="entry name" value="Thioredoxin-like"/>
    <property type="match status" value="1"/>
</dbReference>
<dbReference type="Pfam" id="PF00578">
    <property type="entry name" value="AhpC-TSA"/>
    <property type="match status" value="1"/>
</dbReference>
<comment type="subunit">
    <text evidence="10">Homodecamer. Pentamer of dimers that assemble into a ring structure.</text>
</comment>
<dbReference type="PIRSF" id="PIRSF000239">
    <property type="entry name" value="AHPC"/>
    <property type="match status" value="1"/>
</dbReference>
<dbReference type="RefSeq" id="WP_076569250.1">
    <property type="nucleotide sequence ID" value="NZ_FTOK01000001.1"/>
</dbReference>
<dbReference type="InterPro" id="IPR045020">
    <property type="entry name" value="PRX_1cys"/>
</dbReference>
<dbReference type="InterPro" id="IPR036249">
    <property type="entry name" value="Thioredoxin-like_sf"/>
</dbReference>
<evidence type="ECO:0000256" key="4">
    <source>
        <dbReference type="ARBA" id="ARBA00022862"/>
    </source>
</evidence>
<dbReference type="InterPro" id="IPR024706">
    <property type="entry name" value="Peroxiredoxin_AhpC-typ"/>
</dbReference>
<dbReference type="PROSITE" id="PS51352">
    <property type="entry name" value="THIOREDOXIN_2"/>
    <property type="match status" value="1"/>
</dbReference>
<dbReference type="InterPro" id="IPR000866">
    <property type="entry name" value="AhpC/TSA"/>
</dbReference>
<dbReference type="HAMAP" id="MF_00401">
    <property type="entry name" value="Peroxiredoxin"/>
    <property type="match status" value="1"/>
</dbReference>
<gene>
    <name evidence="12" type="ORF">SAMN05421758_101218</name>
</gene>
<proteinExistence type="inferred from homology"/>
<sequence>MMEEQHNTEEQKHYGLPRIGEKAPDFTAQTTHGELSLDDYEGKWFVLFSHPADFTPVCTTEFVAFQGIYDQLREMNTELLGLSVDSITSHIAWIRNIEENFDTKIEFPVIADLDKQVATKFGMIMPESSGTEASRAVFVIDDKGTIRSLIYYPLTTGRNMGEIVRLVEALRTTDKHGVSTPADWTKGNKVVASPPTTVEDARARENDDSYECVDWYFCKKDLKE</sequence>
<dbReference type="EMBL" id="FTOK01000001">
    <property type="protein sequence ID" value="SIS45769.1"/>
    <property type="molecule type" value="Genomic_DNA"/>
</dbReference>
<evidence type="ECO:0000256" key="2">
    <source>
        <dbReference type="ARBA" id="ARBA00022490"/>
    </source>
</evidence>
<keyword evidence="2 10" id="KW-0963">Cytoplasm</keyword>
<evidence type="ECO:0000256" key="10">
    <source>
        <dbReference type="HAMAP-Rule" id="MF_00401"/>
    </source>
</evidence>
<feature type="disulfide bond" description="Interchain (with Cys-218); in linked form" evidence="10">
    <location>
        <position position="58"/>
    </location>
</feature>
<comment type="miscellaneous">
    <text evidence="10">The active site is a conserved redox-active cysteine residue, the peroxidatic cysteine (C(P)), which makes the nucleophilic attack on the peroxide substrate. The peroxide oxidizes the C(P)-SH to cysteine sulfenic acid (C(P)-SOH), which then reacts with another cysteine residue, the resolving cysteine (C(R)), to form a disulfide bridge. The disulfide is subsequently reduced by an appropriate electron donor to complete the catalytic cycle. Although the primary sequence of this enzyme is similar to those of the 1-Cys Prx6 enzymes, its catalytic properties resemble those of the typical 2-Cys Prxs and C(R) is provided by the other dimeric subunit to form an intersubunit disulfide. The disulfide is subsequently reduced by thioredoxin.</text>
</comment>
<feature type="active site" description="Cysteine sulfenic acid (-SOH) intermediate" evidence="10">
    <location>
        <position position="58"/>
    </location>
</feature>
<dbReference type="CDD" id="cd03016">
    <property type="entry name" value="PRX_1cys"/>
    <property type="match status" value="1"/>
</dbReference>
<dbReference type="Proteomes" id="UP000199777">
    <property type="component" value="Unassembled WGS sequence"/>
</dbReference>
<keyword evidence="13" id="KW-1185">Reference proteome</keyword>
<dbReference type="Pfam" id="PF10417">
    <property type="entry name" value="1-cysPrx_C"/>
    <property type="match status" value="1"/>
</dbReference>
<dbReference type="EC" id="1.11.1.24" evidence="10"/>
<dbReference type="NCBIfam" id="NF009668">
    <property type="entry name" value="PRK13189.1"/>
    <property type="match status" value="1"/>
</dbReference>
<feature type="domain" description="Thioredoxin" evidence="11">
    <location>
        <begin position="17"/>
        <end position="172"/>
    </location>
</feature>
<comment type="similarity">
    <text evidence="8 10">Belongs to the peroxiredoxin family. Prx6 subfamily.</text>
</comment>
<dbReference type="InterPro" id="IPR013766">
    <property type="entry name" value="Thioredoxin_domain"/>
</dbReference>